<protein>
    <submittedName>
        <fullName evidence="1">Uncharacterized protein</fullName>
    </submittedName>
</protein>
<organism evidence="1 2">
    <name type="scientific">Methylococcus geothermalis</name>
    <dbReference type="NCBI Taxonomy" id="2681310"/>
    <lineage>
        <taxon>Bacteria</taxon>
        <taxon>Pseudomonadati</taxon>
        <taxon>Pseudomonadota</taxon>
        <taxon>Gammaproteobacteria</taxon>
        <taxon>Methylococcales</taxon>
        <taxon>Methylococcaceae</taxon>
        <taxon>Methylococcus</taxon>
    </lineage>
</organism>
<evidence type="ECO:0000313" key="2">
    <source>
        <dbReference type="Proteomes" id="UP000503004"/>
    </source>
</evidence>
<dbReference type="EMBL" id="CP046565">
    <property type="protein sequence ID" value="QJD31186.1"/>
    <property type="molecule type" value="Genomic_DNA"/>
</dbReference>
<name>A0A858QBW7_9GAMM</name>
<gene>
    <name evidence="1" type="ORF">GNH96_15380</name>
</gene>
<dbReference type="Proteomes" id="UP000503004">
    <property type="component" value="Chromosome"/>
</dbReference>
<reference evidence="2" key="1">
    <citation type="submission" date="2019-12" db="EMBL/GenBank/DDBJ databases">
        <authorList>
            <person name="Awala S.I."/>
            <person name="Rhee S.K."/>
        </authorList>
    </citation>
    <scope>NUCLEOTIDE SEQUENCE [LARGE SCALE GENOMIC DNA]</scope>
    <source>
        <strain evidence="2">IM1</strain>
    </source>
</reference>
<dbReference type="AlphaFoldDB" id="A0A858QBW7"/>
<evidence type="ECO:0000313" key="1">
    <source>
        <dbReference type="EMBL" id="QJD31186.1"/>
    </source>
</evidence>
<accession>A0A858QBW7</accession>
<proteinExistence type="predicted"/>
<sequence>MTPQITAQELEYANVLQNVLQSSNALTAPVEKFAVRNMKAMNTPLAYDAAGGLGLSSALQQWDPLRQQTMYQTMASGAAPGSGRFLATETQLDQANAQARARGAMQGRMGNLDARLGLMNAAIGAGRQRLGSAVDTFSNLSRKSSDWERNRAALASEMEADNAKGIGKMAGMVGGAALGLMTGGLGFSLTGAALASAGATGAALGGSLGSGLASGMR</sequence>
<dbReference type="RefSeq" id="WP_169604453.1">
    <property type="nucleotide sequence ID" value="NZ_CP046565.1"/>
</dbReference>
<dbReference type="KEGG" id="metu:GNH96_15380"/>
<keyword evidence="2" id="KW-1185">Reference proteome</keyword>